<evidence type="ECO:0000256" key="2">
    <source>
        <dbReference type="ARBA" id="ARBA00022448"/>
    </source>
</evidence>
<dbReference type="KEGG" id="ohi:H8790_01720"/>
<organism evidence="9 10">
    <name type="scientific">Oscillibacter hominis</name>
    <dbReference type="NCBI Taxonomy" id="2763056"/>
    <lineage>
        <taxon>Bacteria</taxon>
        <taxon>Bacillati</taxon>
        <taxon>Bacillota</taxon>
        <taxon>Clostridia</taxon>
        <taxon>Eubacteriales</taxon>
        <taxon>Oscillospiraceae</taxon>
        <taxon>Oscillibacter</taxon>
    </lineage>
</organism>
<dbReference type="FunFam" id="2.20.28.10:FF:000001">
    <property type="entry name" value="Rubredoxin"/>
    <property type="match status" value="1"/>
</dbReference>
<dbReference type="PANTHER" id="PTHR47627">
    <property type="entry name" value="RUBREDOXIN"/>
    <property type="match status" value="1"/>
</dbReference>
<dbReference type="Proteomes" id="UP000515960">
    <property type="component" value="Chromosome"/>
</dbReference>
<dbReference type="AlphaFoldDB" id="A0A7G9B5G8"/>
<sequence length="52" mass="5641">MKKYICELCGYEYDPAVGDPENGVAPGTAFESLPENWVCPLCGAPKSDFKEA</sequence>
<dbReference type="SUPFAM" id="SSF57802">
    <property type="entry name" value="Rubredoxin-like"/>
    <property type="match status" value="1"/>
</dbReference>
<dbReference type="Gene3D" id="2.20.28.10">
    <property type="match status" value="1"/>
</dbReference>
<accession>A0A7G9B5G8</accession>
<evidence type="ECO:0000313" key="10">
    <source>
        <dbReference type="Proteomes" id="UP000515960"/>
    </source>
</evidence>
<feature type="binding site" evidence="7">
    <location>
        <position position="39"/>
    </location>
    <ligand>
        <name>Fe cation</name>
        <dbReference type="ChEBI" id="CHEBI:24875"/>
    </ligand>
</feature>
<dbReference type="InterPro" id="IPR024934">
    <property type="entry name" value="Rubredoxin-like_dom"/>
</dbReference>
<dbReference type="PANTHER" id="PTHR47627:SF1">
    <property type="entry name" value="RUBREDOXIN-1-RELATED"/>
    <property type="match status" value="1"/>
</dbReference>
<dbReference type="PROSITE" id="PS50903">
    <property type="entry name" value="RUBREDOXIN_LIKE"/>
    <property type="match status" value="1"/>
</dbReference>
<gene>
    <name evidence="9" type="ORF">H8790_01720</name>
</gene>
<dbReference type="GO" id="GO:0009055">
    <property type="term" value="F:electron transfer activity"/>
    <property type="evidence" value="ECO:0007669"/>
    <property type="project" value="InterPro"/>
</dbReference>
<reference evidence="9 10" key="1">
    <citation type="submission" date="2020-08" db="EMBL/GenBank/DDBJ databases">
        <authorList>
            <person name="Liu C."/>
            <person name="Sun Q."/>
        </authorList>
    </citation>
    <scope>NUCLEOTIDE SEQUENCE [LARGE SCALE GENOMIC DNA]</scope>
    <source>
        <strain evidence="9 10">NSJ-62</strain>
    </source>
</reference>
<dbReference type="EMBL" id="CP060490">
    <property type="protein sequence ID" value="QNL44799.1"/>
    <property type="molecule type" value="Genomic_DNA"/>
</dbReference>
<keyword evidence="5 6" id="KW-0408">Iron</keyword>
<dbReference type="CDD" id="cd00730">
    <property type="entry name" value="rubredoxin"/>
    <property type="match status" value="1"/>
</dbReference>
<feature type="domain" description="Rubredoxin-like" evidence="8">
    <location>
        <begin position="1"/>
        <end position="52"/>
    </location>
</feature>
<dbReference type="GO" id="GO:0005506">
    <property type="term" value="F:iron ion binding"/>
    <property type="evidence" value="ECO:0007669"/>
    <property type="project" value="InterPro"/>
</dbReference>
<keyword evidence="2 6" id="KW-0813">Transport</keyword>
<evidence type="ECO:0000259" key="8">
    <source>
        <dbReference type="PROSITE" id="PS50903"/>
    </source>
</evidence>
<protein>
    <recommendedName>
        <fullName evidence="6">Rubredoxin</fullName>
    </recommendedName>
</protein>
<feature type="binding site" evidence="7">
    <location>
        <position position="42"/>
    </location>
    <ligand>
        <name>Fe cation</name>
        <dbReference type="ChEBI" id="CHEBI:24875"/>
    </ligand>
</feature>
<dbReference type="InterPro" id="IPR050526">
    <property type="entry name" value="Rubredoxin_ET"/>
</dbReference>
<evidence type="ECO:0000256" key="5">
    <source>
        <dbReference type="ARBA" id="ARBA00023004"/>
    </source>
</evidence>
<comment type="cofactor">
    <cofactor evidence="6 7">
        <name>Fe(3+)</name>
        <dbReference type="ChEBI" id="CHEBI:29034"/>
    </cofactor>
    <text evidence="6 7">Binds 1 Fe(3+) ion per subunit.</text>
</comment>
<dbReference type="RefSeq" id="WP_187333383.1">
    <property type="nucleotide sequence ID" value="NZ_CP060490.1"/>
</dbReference>
<keyword evidence="3 6" id="KW-0479">Metal-binding</keyword>
<feature type="binding site" evidence="7">
    <location>
        <position position="6"/>
    </location>
    <ligand>
        <name>Fe cation</name>
        <dbReference type="ChEBI" id="CHEBI:24875"/>
    </ligand>
</feature>
<dbReference type="PRINTS" id="PR00163">
    <property type="entry name" value="RUBREDOXIN"/>
</dbReference>
<dbReference type="Pfam" id="PF00301">
    <property type="entry name" value="Rubredoxin"/>
    <property type="match status" value="1"/>
</dbReference>
<evidence type="ECO:0000256" key="7">
    <source>
        <dbReference type="PIRSR" id="PIRSR000071-1"/>
    </source>
</evidence>
<dbReference type="InterPro" id="IPR024935">
    <property type="entry name" value="Rubredoxin_dom"/>
</dbReference>
<dbReference type="PIRSF" id="PIRSF000071">
    <property type="entry name" value="Rubredoxin"/>
    <property type="match status" value="1"/>
</dbReference>
<dbReference type="NCBIfam" id="NF045768">
    <property type="entry name" value="RubredRD"/>
    <property type="match status" value="1"/>
</dbReference>
<comment type="similarity">
    <text evidence="1 6">Belongs to the rubredoxin family.</text>
</comment>
<evidence type="ECO:0000313" key="9">
    <source>
        <dbReference type="EMBL" id="QNL44799.1"/>
    </source>
</evidence>
<evidence type="ECO:0000256" key="4">
    <source>
        <dbReference type="ARBA" id="ARBA00022982"/>
    </source>
</evidence>
<proteinExistence type="inferred from homology"/>
<feature type="binding site" evidence="7">
    <location>
        <position position="9"/>
    </location>
    <ligand>
        <name>Fe cation</name>
        <dbReference type="ChEBI" id="CHEBI:24875"/>
    </ligand>
</feature>
<keyword evidence="4 6" id="KW-0249">Electron transport</keyword>
<evidence type="ECO:0000256" key="1">
    <source>
        <dbReference type="ARBA" id="ARBA00005337"/>
    </source>
</evidence>
<dbReference type="InterPro" id="IPR018527">
    <property type="entry name" value="Rubredoxin_Fe_BS"/>
</dbReference>
<name>A0A7G9B5G8_9FIRM</name>
<dbReference type="InterPro" id="IPR024922">
    <property type="entry name" value="Rubredoxin"/>
</dbReference>
<dbReference type="PROSITE" id="PS00202">
    <property type="entry name" value="RUBREDOXIN"/>
    <property type="match status" value="1"/>
</dbReference>
<evidence type="ECO:0000256" key="6">
    <source>
        <dbReference type="PIRNR" id="PIRNR000071"/>
    </source>
</evidence>
<evidence type="ECO:0000256" key="3">
    <source>
        <dbReference type="ARBA" id="ARBA00022723"/>
    </source>
</evidence>
<dbReference type="GO" id="GO:0043448">
    <property type="term" value="P:alkane catabolic process"/>
    <property type="evidence" value="ECO:0007669"/>
    <property type="project" value="TreeGrafter"/>
</dbReference>
<keyword evidence="10" id="KW-1185">Reference proteome</keyword>